<keyword evidence="3" id="KW-1185">Reference proteome</keyword>
<evidence type="ECO:0000313" key="3">
    <source>
        <dbReference type="Proteomes" id="UP000531216"/>
    </source>
</evidence>
<dbReference type="GO" id="GO:0016740">
    <property type="term" value="F:transferase activity"/>
    <property type="evidence" value="ECO:0007669"/>
    <property type="project" value="InterPro"/>
</dbReference>
<sequence>MAVVAAFVRGGRRGAPFRLPGLPLRRARAEDGWSDEPRHPAYNRPVRLPLTASAETMQREDALYDVVVVLDWNLRSRARGRGSAIFFHIARPGFRPTEGCVAVTRRDMGRLAPFLRPGARLAVRR</sequence>
<dbReference type="InterPro" id="IPR005490">
    <property type="entry name" value="LD_TPept_cat_dom"/>
</dbReference>
<dbReference type="AlphaFoldDB" id="A0A7W6FUF1"/>
<evidence type="ECO:0000313" key="2">
    <source>
        <dbReference type="EMBL" id="MBB3936016.1"/>
    </source>
</evidence>
<dbReference type="PANTHER" id="PTHR38589">
    <property type="entry name" value="BLR0621 PROTEIN"/>
    <property type="match status" value="1"/>
</dbReference>
<dbReference type="Pfam" id="PF03734">
    <property type="entry name" value="YkuD"/>
    <property type="match status" value="1"/>
</dbReference>
<dbReference type="EMBL" id="JACIDO010000004">
    <property type="protein sequence ID" value="MBB3936016.1"/>
    <property type="molecule type" value="Genomic_DNA"/>
</dbReference>
<dbReference type="Proteomes" id="UP000531216">
    <property type="component" value="Unassembled WGS sequence"/>
</dbReference>
<feature type="domain" description="L,D-TPase catalytic" evidence="1">
    <location>
        <begin position="31"/>
        <end position="120"/>
    </location>
</feature>
<protein>
    <submittedName>
        <fullName evidence="2">L,D-peptidoglycan transpeptidase YkuD (ErfK/YbiS/YcfS/YnhG family)</fullName>
    </submittedName>
</protein>
<evidence type="ECO:0000259" key="1">
    <source>
        <dbReference type="Pfam" id="PF03734"/>
    </source>
</evidence>
<proteinExistence type="predicted"/>
<comment type="caution">
    <text evidence="2">The sequence shown here is derived from an EMBL/GenBank/DDBJ whole genome shotgun (WGS) entry which is preliminary data.</text>
</comment>
<accession>A0A7W6FUF1</accession>
<dbReference type="PANTHER" id="PTHR38589:SF1">
    <property type="entry name" value="BLR0621 PROTEIN"/>
    <property type="match status" value="1"/>
</dbReference>
<organism evidence="2 3">
    <name type="scientific">Aureimonas phyllosphaerae</name>
    <dbReference type="NCBI Taxonomy" id="1166078"/>
    <lineage>
        <taxon>Bacteria</taxon>
        <taxon>Pseudomonadati</taxon>
        <taxon>Pseudomonadota</taxon>
        <taxon>Alphaproteobacteria</taxon>
        <taxon>Hyphomicrobiales</taxon>
        <taxon>Aurantimonadaceae</taxon>
        <taxon>Aureimonas</taxon>
    </lineage>
</organism>
<reference evidence="2 3" key="1">
    <citation type="submission" date="2020-08" db="EMBL/GenBank/DDBJ databases">
        <title>Genomic Encyclopedia of Type Strains, Phase IV (KMG-IV): sequencing the most valuable type-strain genomes for metagenomic binning, comparative biology and taxonomic classification.</title>
        <authorList>
            <person name="Goeker M."/>
        </authorList>
    </citation>
    <scope>NUCLEOTIDE SEQUENCE [LARGE SCALE GENOMIC DNA]</scope>
    <source>
        <strain evidence="2 3">DSM 25024</strain>
    </source>
</reference>
<name>A0A7W6FUF1_9HYPH</name>
<gene>
    <name evidence="2" type="ORF">GGR05_002166</name>
</gene>